<keyword evidence="4" id="KW-1185">Reference proteome</keyword>
<evidence type="ECO:0000256" key="2">
    <source>
        <dbReference type="SAM" id="MobiDB-lite"/>
    </source>
</evidence>
<proteinExistence type="predicted"/>
<evidence type="ECO:0000256" key="1">
    <source>
        <dbReference type="SAM" id="Coils"/>
    </source>
</evidence>
<sequence>MGHKHRKPRVAWNFDDECSMLAFLEFRISHGEMDRIKNIEAITLHLRKKRSKRFTSSQIEDILNEIQNQTTQKRRRGTVFTDGLRALSSVPHEENVLRLKQELEDEFVMNMQSQERVTRSASRSLGSSQPQRKKHVSGLEIPESPSSSRALSTRASRFRLSATKSTSPLARKRHFPYQSSHTPSNRTLSPKHEEGDRETPIPPYPTVRITIPGNSDISTADDLHSPISHNEDVSLHQTKTPTTDAGLYKRATNNLSGSFSEVKVKRLEEEVKDLKERLSQAKKCQQHLDSQMHNINSSLETALRECQRRCAEYADDIRCLKYTLSEKNPADRKLLYQQERQIEALRHSLSERQQNAGFSRLSADEHHVPKQDDVENVMHSIHHETKRILLSYDDNFTARTPDLDHEEDLRSLFWRVLGTNPSSPVSSETLKAILGKNGLQAIICALFASALCEWVFATDFESTIARSSMLLNMYRQHISSIDGSNALKNVDIAANKLLFGSDYYLNHAIPARAKELASMLSDALAPLIPNTTEIPRHSTDRFHTWGEGIKESPRREKRFIDVFKRALRLKGDLLSSTGLFSLVLYHRGTCFDKSSMIAETKHGDSAVMLSHTEPIQACLLPAIYLRKLPRQDIVDYKLEIHSECPTGSDFCLHIFMAPQTQVSAKARGRRNLIQKYEIHFDGPIAPRQWPLRYMPIFQKIREIESIKYERYIEVLANERHETNDPLPPISERVSILIRVAYDMRNSLANEATWRSGTEKIIFDRFHSDIPCDRCHKRRWASKFHLEPLSPLAAEKLRVKRTRTMLCRCTHVDRMRDQSPRKLQLPFLYRGNERVIDNSVPEYKTKELRGLQPDHIIGLRQTAKLRSLLSNKPDIVETPFKKSSSPSFPFLLLEAKPEHGCPGFTSVEEQSAFPLRTLLNIQNNVPTTAEVRFDPLVWFMANQGDEWRIYACVPDGFKTRIIDLWHGSILREDSALQLLLIIDMICDWARDIYRKDIMKCFASAVSDSRGFTPADSHISYNTDSGEESPANQSNGGFSTGDSDSTTSQVENEHIRTPIDPASASHSDEDEDETSVTLGDLDPSSEVASTSNTTSDANIASFDTPMVPDVEMVDLGRENVSATTPTEAATQHAVIKYANDVVFSFNTLALPEAQSDLMRLLTSSSTTSDIAQTAGRLVMLFCGRNQILTRRSTIRYLESWWIGSNSAREQYNSDLDDDIVMAHFSFESYFRQQDWELVRKLTCIMASSNTIETLARISSIARPVINYYRGEHICTRSNFLNVTLYFRDLCCEKSAKSGISNPQLYLCQDYASFGRGKPQYEWRKSTPQIRNALDTLQYAERLIKMSTCQRRRQVKSSIMQNMSLDLEFGSQTQNIGAFLAKKPNSWPDSCPKYSLVVFDQSNTKDGQLMASKISEAVLNQAFFHENGSSISPVDARAFTFWTKLLRGELPVDSVWRC</sequence>
<feature type="compositionally biased region" description="Polar residues" evidence="2">
    <location>
        <begin position="112"/>
        <end position="130"/>
    </location>
</feature>
<reference evidence="4" key="1">
    <citation type="journal article" date="2015" name="Genome Announc.">
        <title>Genome sequence of the AIDS-associated pathogen Penicillium marneffei (ATCC18224) and its near taxonomic relative Talaromyces stipitatus (ATCC10500).</title>
        <authorList>
            <person name="Nierman W.C."/>
            <person name="Fedorova-Abrams N.D."/>
            <person name="Andrianopoulos A."/>
        </authorList>
    </citation>
    <scope>NUCLEOTIDE SEQUENCE [LARGE SCALE GENOMIC DNA]</scope>
    <source>
        <strain evidence="4">ATCC 18224 / CBS 334.59 / QM 7333</strain>
    </source>
</reference>
<dbReference type="HOGENOM" id="CLU_251058_0_0_1"/>
<dbReference type="OrthoDB" id="3538597at2759"/>
<gene>
    <name evidence="3" type="ORF">PMAA_100130</name>
</gene>
<feature type="compositionally biased region" description="Low complexity" evidence="2">
    <location>
        <begin position="1032"/>
        <end position="1046"/>
    </location>
</feature>
<feature type="compositionally biased region" description="Basic and acidic residues" evidence="2">
    <location>
        <begin position="190"/>
        <end position="199"/>
    </location>
</feature>
<dbReference type="EMBL" id="DS995902">
    <property type="protein sequence ID" value="EEA23425.1"/>
    <property type="molecule type" value="Genomic_DNA"/>
</dbReference>
<evidence type="ECO:0000313" key="4">
    <source>
        <dbReference type="Proteomes" id="UP000001294"/>
    </source>
</evidence>
<evidence type="ECO:0000313" key="3">
    <source>
        <dbReference type="EMBL" id="EEA23425.1"/>
    </source>
</evidence>
<feature type="compositionally biased region" description="Polar residues" evidence="2">
    <location>
        <begin position="1084"/>
        <end position="1096"/>
    </location>
</feature>
<feature type="compositionally biased region" description="Low complexity" evidence="2">
    <location>
        <begin position="144"/>
        <end position="163"/>
    </location>
</feature>
<keyword evidence="1" id="KW-0175">Coiled coil</keyword>
<organism evidence="3 4">
    <name type="scientific">Talaromyces marneffei (strain ATCC 18224 / CBS 334.59 / QM 7333)</name>
    <name type="common">Penicillium marneffei</name>
    <dbReference type="NCBI Taxonomy" id="441960"/>
    <lineage>
        <taxon>Eukaryota</taxon>
        <taxon>Fungi</taxon>
        <taxon>Dikarya</taxon>
        <taxon>Ascomycota</taxon>
        <taxon>Pezizomycotina</taxon>
        <taxon>Eurotiomycetes</taxon>
        <taxon>Eurotiomycetidae</taxon>
        <taxon>Eurotiales</taxon>
        <taxon>Trichocomaceae</taxon>
        <taxon>Talaromyces</taxon>
        <taxon>Talaromyces sect. Talaromyces</taxon>
    </lineage>
</organism>
<dbReference type="Proteomes" id="UP000001294">
    <property type="component" value="Unassembled WGS sequence"/>
</dbReference>
<accession>B6QJ85</accession>
<feature type="region of interest" description="Disordered" evidence="2">
    <location>
        <begin position="1006"/>
        <end position="1101"/>
    </location>
</feature>
<feature type="compositionally biased region" description="Polar residues" evidence="2">
    <location>
        <begin position="177"/>
        <end position="188"/>
    </location>
</feature>
<feature type="coiled-coil region" evidence="1">
    <location>
        <begin position="257"/>
        <end position="316"/>
    </location>
</feature>
<protein>
    <submittedName>
        <fullName evidence="3">Uncharacterized protein</fullName>
    </submittedName>
</protein>
<dbReference type="VEuPathDB" id="FungiDB:PMAA_100130"/>
<feature type="region of interest" description="Disordered" evidence="2">
    <location>
        <begin position="112"/>
        <end position="208"/>
    </location>
</feature>
<name>B6QJ85_TALMQ</name>